<name>A0A1H0K477_9ACTN</name>
<dbReference type="PANTHER" id="PTHR28004">
    <property type="entry name" value="ZGC:162816-RELATED"/>
    <property type="match status" value="1"/>
</dbReference>
<dbReference type="SUPFAM" id="SSF51419">
    <property type="entry name" value="PLP-binding barrel"/>
    <property type="match status" value="1"/>
</dbReference>
<dbReference type="Pfam" id="PF01168">
    <property type="entry name" value="Ala_racemase_N"/>
    <property type="match status" value="1"/>
</dbReference>
<evidence type="ECO:0000313" key="2">
    <source>
        <dbReference type="EMBL" id="SDO50815.1"/>
    </source>
</evidence>
<dbReference type="STRING" id="1090615.SAMN04515671_1160"/>
<dbReference type="InterPro" id="IPR029066">
    <property type="entry name" value="PLP-binding_barrel"/>
</dbReference>
<dbReference type="Gene3D" id="3.20.20.10">
    <property type="entry name" value="Alanine racemase"/>
    <property type="match status" value="1"/>
</dbReference>
<dbReference type="PANTHER" id="PTHR28004:SF2">
    <property type="entry name" value="D-SERINE DEHYDRATASE"/>
    <property type="match status" value="1"/>
</dbReference>
<dbReference type="EMBL" id="LT629710">
    <property type="protein sequence ID" value="SDO50815.1"/>
    <property type="molecule type" value="Genomic_DNA"/>
</dbReference>
<sequence length="400" mass="42474">MTIRAGAAIPGIADLRAATADLDPPFGVLDRAALDWNADDLRRRAAGKPIRIASKSIRIRQVLADTLARPGFAGLLCYTLPEALWLYGKDFRDLVVGYPSVHRAGIAQLAADEGAAAAVTLMIDDAAQLDLIDAVLPPARRNVIRVCIELDAGFRKGPIKAGALRSPVRTPDAAQALARLIAARPGFRLVGMMAYEGQIAGVGNAGRGLRPRLVRAMQHRSAAELLERRALVVAAVRGVADLEFVNGGGTGSLETTTAEDAVTELAAGSGLVGPGLFDHYGAFHPHPAMYFVMSVVRRPSRSVATMLGGGWVASGPVGADRLPVIADPPGLEYVDLEGAGEVQTPLRGRRARNLAVGEQIWLRHAKAGEPAEHLNEFHLVEDGRITDVLPTYRGEGQVFL</sequence>
<dbReference type="AlphaFoldDB" id="A0A1H0K477"/>
<keyword evidence="3" id="KW-1185">Reference proteome</keyword>
<accession>A0A1H0K477</accession>
<dbReference type="Proteomes" id="UP000198741">
    <property type="component" value="Chromosome I"/>
</dbReference>
<proteinExistence type="predicted"/>
<protein>
    <submittedName>
        <fullName evidence="2">D-serine deaminase, pyridoxal phosphate-dependent</fullName>
    </submittedName>
</protein>
<feature type="domain" description="Alanine racemase N-terminal" evidence="1">
    <location>
        <begin position="30"/>
        <end position="215"/>
    </location>
</feature>
<dbReference type="GO" id="GO:0008721">
    <property type="term" value="F:D-serine ammonia-lyase activity"/>
    <property type="evidence" value="ECO:0007669"/>
    <property type="project" value="TreeGrafter"/>
</dbReference>
<dbReference type="InterPro" id="IPR001608">
    <property type="entry name" value="Ala_racemase_N"/>
</dbReference>
<gene>
    <name evidence="2" type="ORF">SAMN04515671_1160</name>
</gene>
<dbReference type="CDD" id="cd06813">
    <property type="entry name" value="PLPDE_III_DSD_D-TA_like_2"/>
    <property type="match status" value="1"/>
</dbReference>
<evidence type="ECO:0000313" key="3">
    <source>
        <dbReference type="Proteomes" id="UP000198741"/>
    </source>
</evidence>
<organism evidence="2 3">
    <name type="scientific">Nakamurella panacisegetis</name>
    <dbReference type="NCBI Taxonomy" id="1090615"/>
    <lineage>
        <taxon>Bacteria</taxon>
        <taxon>Bacillati</taxon>
        <taxon>Actinomycetota</taxon>
        <taxon>Actinomycetes</taxon>
        <taxon>Nakamurellales</taxon>
        <taxon>Nakamurellaceae</taxon>
        <taxon>Nakamurella</taxon>
    </lineage>
</organism>
<reference evidence="2 3" key="1">
    <citation type="submission" date="2016-10" db="EMBL/GenBank/DDBJ databases">
        <authorList>
            <person name="de Groot N.N."/>
        </authorList>
    </citation>
    <scope>NUCLEOTIDE SEQUENCE [LARGE SCALE GENOMIC DNA]</scope>
    <source>
        <strain evidence="3">P4-7,KCTC 19426,CECT 7604</strain>
    </source>
</reference>
<dbReference type="InterPro" id="IPR051466">
    <property type="entry name" value="D-amino_acid_metab_enzyme"/>
</dbReference>
<dbReference type="RefSeq" id="WP_090475015.1">
    <property type="nucleotide sequence ID" value="NZ_LT629710.1"/>
</dbReference>
<evidence type="ECO:0000259" key="1">
    <source>
        <dbReference type="Pfam" id="PF01168"/>
    </source>
</evidence>
<dbReference type="GO" id="GO:0036088">
    <property type="term" value="P:D-serine catabolic process"/>
    <property type="evidence" value="ECO:0007669"/>
    <property type="project" value="TreeGrafter"/>
</dbReference>
<dbReference type="OrthoDB" id="2445260at2"/>